<dbReference type="Proteomes" id="UP000030745">
    <property type="component" value="Unassembled WGS sequence"/>
</dbReference>
<dbReference type="Pfam" id="PF24906">
    <property type="entry name" value="Zf_WRKY19"/>
    <property type="match status" value="4"/>
</dbReference>
<dbReference type="VEuPathDB" id="FungiDB:SPRG_02433"/>
<dbReference type="PANTHER" id="PTHR31827:SF1">
    <property type="entry name" value="EMB|CAB89363.1"/>
    <property type="match status" value="1"/>
</dbReference>
<keyword evidence="3" id="KW-1185">Reference proteome</keyword>
<feature type="domain" description="WRKY19-like zinc finger" evidence="1">
    <location>
        <begin position="180"/>
        <end position="203"/>
    </location>
</feature>
<dbReference type="PANTHER" id="PTHR31827">
    <property type="entry name" value="EMB|CAB89363.1"/>
    <property type="match status" value="1"/>
</dbReference>
<name>A0A067CU21_SAPPC</name>
<evidence type="ECO:0000313" key="2">
    <source>
        <dbReference type="EMBL" id="KDO32735.1"/>
    </source>
</evidence>
<sequence length="333" mass="35546">MAPVCNFIQRCTGRCLRARFGPEDLQLLLLDDSATPPRSSSSPPIKIDPAFLEPLAFTPNDCLVPYFHPLDGSFLQSAFDDLNTPLLTPRSIKEEVLDPSVLSPHTKVPAPTYLQRCVSSASTSSSSSTKPHALCQVQNCGRRVRSRGFCKAHGGGRKCSVPGCGKSSQNGEFCIGHGGGKQCKEPGCAKAAQSHGLCKAHGGGARCKHFDCMKSSQGGGFCRAHGGGKRCQAENCTKGAQRGNFCATHGGFRSCQEPDCVRTDRGGGYCEVHRQDKLCTAKDCKKLSKNHGLCTVHLRKVEKAAEKNALAAFAFSTSGDIDLLSSIPCYGHL</sequence>
<gene>
    <name evidence="2" type="ORF">SPRG_02433</name>
</gene>
<proteinExistence type="predicted"/>
<dbReference type="EMBL" id="KK583194">
    <property type="protein sequence ID" value="KDO32735.1"/>
    <property type="molecule type" value="Genomic_DNA"/>
</dbReference>
<organism evidence="2 3">
    <name type="scientific">Saprolegnia parasitica (strain CBS 223.65)</name>
    <dbReference type="NCBI Taxonomy" id="695850"/>
    <lineage>
        <taxon>Eukaryota</taxon>
        <taxon>Sar</taxon>
        <taxon>Stramenopiles</taxon>
        <taxon>Oomycota</taxon>
        <taxon>Saprolegniomycetes</taxon>
        <taxon>Saprolegniales</taxon>
        <taxon>Saprolegniaceae</taxon>
        <taxon>Saprolegnia</taxon>
    </lineage>
</organism>
<evidence type="ECO:0000259" key="1">
    <source>
        <dbReference type="Pfam" id="PF24906"/>
    </source>
</evidence>
<accession>A0A067CU21</accession>
<dbReference type="AlphaFoldDB" id="A0A067CU21"/>
<feature type="domain" description="WRKY19-like zinc finger" evidence="1">
    <location>
        <begin position="228"/>
        <end position="251"/>
    </location>
</feature>
<evidence type="ECO:0000313" key="3">
    <source>
        <dbReference type="Proteomes" id="UP000030745"/>
    </source>
</evidence>
<protein>
    <recommendedName>
        <fullName evidence="1">WRKY19-like zinc finger domain-containing protein</fullName>
    </recommendedName>
</protein>
<dbReference type="OrthoDB" id="77038at2759"/>
<dbReference type="OMA" id="ENCTKGA"/>
<dbReference type="GeneID" id="24124988"/>
<dbReference type="InterPro" id="IPR056866">
    <property type="entry name" value="Znf_WRKY19"/>
</dbReference>
<reference evidence="2 3" key="1">
    <citation type="journal article" date="2013" name="PLoS Genet.">
        <title>Distinctive expansion of potential virulence genes in the genome of the oomycete fish pathogen Saprolegnia parasitica.</title>
        <authorList>
            <person name="Jiang R.H."/>
            <person name="de Bruijn I."/>
            <person name="Haas B.J."/>
            <person name="Belmonte R."/>
            <person name="Lobach L."/>
            <person name="Christie J."/>
            <person name="van den Ackerveken G."/>
            <person name="Bottin A."/>
            <person name="Bulone V."/>
            <person name="Diaz-Moreno S.M."/>
            <person name="Dumas B."/>
            <person name="Fan L."/>
            <person name="Gaulin E."/>
            <person name="Govers F."/>
            <person name="Grenville-Briggs L.J."/>
            <person name="Horner N.R."/>
            <person name="Levin J.Z."/>
            <person name="Mammella M."/>
            <person name="Meijer H.J."/>
            <person name="Morris P."/>
            <person name="Nusbaum C."/>
            <person name="Oome S."/>
            <person name="Phillips A.J."/>
            <person name="van Rooyen D."/>
            <person name="Rzeszutek E."/>
            <person name="Saraiva M."/>
            <person name="Secombes C.J."/>
            <person name="Seidl M.F."/>
            <person name="Snel B."/>
            <person name="Stassen J.H."/>
            <person name="Sykes S."/>
            <person name="Tripathy S."/>
            <person name="van den Berg H."/>
            <person name="Vega-Arreguin J.C."/>
            <person name="Wawra S."/>
            <person name="Young S.K."/>
            <person name="Zeng Q."/>
            <person name="Dieguez-Uribeondo J."/>
            <person name="Russ C."/>
            <person name="Tyler B.M."/>
            <person name="van West P."/>
        </authorList>
    </citation>
    <scope>NUCLEOTIDE SEQUENCE [LARGE SCALE GENOMIC DNA]</scope>
    <source>
        <strain evidence="2 3">CBS 223.65</strain>
    </source>
</reference>
<feature type="domain" description="WRKY19-like zinc finger" evidence="1">
    <location>
        <begin position="204"/>
        <end position="227"/>
    </location>
</feature>
<dbReference type="RefSeq" id="XP_012196399.1">
    <property type="nucleotide sequence ID" value="XM_012341009.1"/>
</dbReference>
<dbReference type="KEGG" id="spar:SPRG_02433"/>
<dbReference type="STRING" id="695850.A0A067CU21"/>
<feature type="domain" description="WRKY19-like zinc finger" evidence="1">
    <location>
        <begin position="156"/>
        <end position="179"/>
    </location>
</feature>